<feature type="transmembrane region" description="Helical" evidence="1">
    <location>
        <begin position="12"/>
        <end position="33"/>
    </location>
</feature>
<dbReference type="Pfam" id="PF14584">
    <property type="entry name" value="DUF4446"/>
    <property type="match status" value="1"/>
</dbReference>
<evidence type="ECO:0000313" key="2">
    <source>
        <dbReference type="EMBL" id="SHJ37046.1"/>
    </source>
</evidence>
<name>A0A1M6IRC5_PSEXY</name>
<keyword evidence="1" id="KW-0472">Membrane</keyword>
<dbReference type="STRING" id="185007.SAMN02910350_02404"/>
<protein>
    <recommendedName>
        <fullName evidence="4">DUF4446 domain-containing protein</fullName>
    </recommendedName>
</protein>
<keyword evidence="1" id="KW-1133">Transmembrane helix</keyword>
<dbReference type="OrthoDB" id="5244042at2"/>
<evidence type="ECO:0000256" key="1">
    <source>
        <dbReference type="SAM" id="Phobius"/>
    </source>
</evidence>
<sequence length="164" mass="18640">MIEQYLGFSSDYILLGLAALVLIMIILLIVFIVQMSKLKKRYKIFMEGSTARSLEDTLIYRLEQVDELIEANASNERNIDTIFKNMQSCFQKIGLVKYDAFNEMGGKLSFSLCLLNENNSGFIINAMHSREGCYTYVKEIIDGNSIIQLAEEEEKALQQALGDN</sequence>
<evidence type="ECO:0000313" key="3">
    <source>
        <dbReference type="Proteomes" id="UP000184185"/>
    </source>
</evidence>
<dbReference type="AlphaFoldDB" id="A0A1M6IRC5"/>
<gene>
    <name evidence="2" type="ORF">SAMN02745725_02391</name>
</gene>
<dbReference type="EMBL" id="FQYQ01000019">
    <property type="protein sequence ID" value="SHJ37046.1"/>
    <property type="molecule type" value="Genomic_DNA"/>
</dbReference>
<organism evidence="2 3">
    <name type="scientific">Pseudobutyrivibrio xylanivorans DSM 14809</name>
    <dbReference type="NCBI Taxonomy" id="1123012"/>
    <lineage>
        <taxon>Bacteria</taxon>
        <taxon>Bacillati</taxon>
        <taxon>Bacillota</taxon>
        <taxon>Clostridia</taxon>
        <taxon>Lachnospirales</taxon>
        <taxon>Lachnospiraceae</taxon>
        <taxon>Pseudobutyrivibrio</taxon>
    </lineage>
</organism>
<accession>A0A1M6IRC5</accession>
<dbReference type="Proteomes" id="UP000184185">
    <property type="component" value="Unassembled WGS sequence"/>
</dbReference>
<keyword evidence="3" id="KW-1185">Reference proteome</keyword>
<dbReference type="InterPro" id="IPR027981">
    <property type="entry name" value="DUF4446"/>
</dbReference>
<reference evidence="2 3" key="1">
    <citation type="submission" date="2016-11" db="EMBL/GenBank/DDBJ databases">
        <authorList>
            <person name="Jaros S."/>
            <person name="Januszkiewicz K."/>
            <person name="Wedrychowicz H."/>
        </authorList>
    </citation>
    <scope>NUCLEOTIDE SEQUENCE [LARGE SCALE GENOMIC DNA]</scope>
    <source>
        <strain evidence="2 3">DSM 14809</strain>
    </source>
</reference>
<keyword evidence="1" id="KW-0812">Transmembrane</keyword>
<proteinExistence type="predicted"/>
<dbReference type="RefSeq" id="WP_072918339.1">
    <property type="nucleotide sequence ID" value="NZ_FQYQ01000019.1"/>
</dbReference>
<evidence type="ECO:0008006" key="4">
    <source>
        <dbReference type="Google" id="ProtNLM"/>
    </source>
</evidence>